<sequence length="105" mass="11848">MEGVIPYLVHAIKKQKQKPHNSYICLSKGSTRSSHLLLNGTDSPEGSSHRRTWSDQFQWPTMESLEQRSGLEYARSCSVNNNSTTFTSMGYAPKIGSNFSHVRSR</sequence>
<evidence type="ECO:0000313" key="3">
    <source>
        <dbReference type="Proteomes" id="UP000811609"/>
    </source>
</evidence>
<dbReference type="PANTHER" id="PTHR38370">
    <property type="entry name" value="BETA-1,4-XYLOSIDASE"/>
    <property type="match status" value="1"/>
</dbReference>
<proteinExistence type="predicted"/>
<reference evidence="1" key="1">
    <citation type="submission" date="2020-12" db="EMBL/GenBank/DDBJ databases">
        <title>WGS assembly of Carya illinoinensis cv. Pawnee.</title>
        <authorList>
            <person name="Platts A."/>
            <person name="Shu S."/>
            <person name="Wright S."/>
            <person name="Barry K."/>
            <person name="Edger P."/>
            <person name="Pires J.C."/>
            <person name="Schmutz J."/>
        </authorList>
    </citation>
    <scope>NUCLEOTIDE SEQUENCE</scope>
    <source>
        <tissue evidence="1">Leaf</tissue>
    </source>
</reference>
<dbReference type="OrthoDB" id="1929722at2759"/>
<evidence type="ECO:0000313" key="2">
    <source>
        <dbReference type="EMBL" id="KAG6710104.1"/>
    </source>
</evidence>
<comment type="caution">
    <text evidence="1">The sequence shown here is derived from an EMBL/GenBank/DDBJ whole genome shotgun (WGS) entry which is preliminary data.</text>
</comment>
<name>A0A8T1QCT5_CARIL</name>
<dbReference type="PANTHER" id="PTHR38370:SF1">
    <property type="entry name" value="BETA-1,4-XYLOSIDASE"/>
    <property type="match status" value="1"/>
</dbReference>
<dbReference type="EMBL" id="CM031830">
    <property type="protein sequence ID" value="KAG6710104.1"/>
    <property type="molecule type" value="Genomic_DNA"/>
</dbReference>
<accession>A0A8T1QCT5</accession>
<keyword evidence="3" id="KW-1185">Reference proteome</keyword>
<protein>
    <submittedName>
        <fullName evidence="1">Uncharacterized protein</fullName>
    </submittedName>
</protein>
<gene>
    <name evidence="1" type="ORF">CIPAW_06G165600</name>
    <name evidence="2" type="ORF">I3842_06G166800</name>
</gene>
<dbReference type="EMBL" id="CM031814">
    <property type="protein sequence ID" value="KAG6652175.1"/>
    <property type="molecule type" value="Genomic_DNA"/>
</dbReference>
<dbReference type="Proteomes" id="UP000811246">
    <property type="component" value="Chromosome 6"/>
</dbReference>
<dbReference type="AlphaFoldDB" id="A0A8T1QCT5"/>
<evidence type="ECO:0000313" key="1">
    <source>
        <dbReference type="EMBL" id="KAG6652175.1"/>
    </source>
</evidence>
<reference evidence="2" key="2">
    <citation type="submission" date="2021-01" db="EMBL/GenBank/DDBJ databases">
        <authorList>
            <person name="Lovell J.T."/>
            <person name="Bentley N."/>
            <person name="Bhattarai G."/>
            <person name="Jenkins J.W."/>
            <person name="Sreedasyam A."/>
            <person name="Alarcon Y."/>
            <person name="Bock C."/>
            <person name="Boston L."/>
            <person name="Carlson J."/>
            <person name="Cervantes K."/>
            <person name="Clermont K."/>
            <person name="Krom N."/>
            <person name="Kubenka K."/>
            <person name="Mamidi S."/>
            <person name="Mattison C."/>
            <person name="Monteros M."/>
            <person name="Pisani C."/>
            <person name="Plott C."/>
            <person name="Rajasekar S."/>
            <person name="Rhein H.S."/>
            <person name="Rohla C."/>
            <person name="Song M."/>
            <person name="Hilaire R.S."/>
            <person name="Shu S."/>
            <person name="Wells L."/>
            <person name="Wang X."/>
            <person name="Webber J."/>
            <person name="Heerema R.J."/>
            <person name="Klein P."/>
            <person name="Conner P."/>
            <person name="Grauke L."/>
            <person name="Grimwood J."/>
            <person name="Schmutz J."/>
            <person name="Randall J.J."/>
        </authorList>
    </citation>
    <scope>NUCLEOTIDE SEQUENCE</scope>
    <source>
        <tissue evidence="2">Leaf</tissue>
    </source>
</reference>
<organism evidence="1 3">
    <name type="scientific">Carya illinoinensis</name>
    <name type="common">Pecan</name>
    <dbReference type="NCBI Taxonomy" id="32201"/>
    <lineage>
        <taxon>Eukaryota</taxon>
        <taxon>Viridiplantae</taxon>
        <taxon>Streptophyta</taxon>
        <taxon>Embryophyta</taxon>
        <taxon>Tracheophyta</taxon>
        <taxon>Spermatophyta</taxon>
        <taxon>Magnoliopsida</taxon>
        <taxon>eudicotyledons</taxon>
        <taxon>Gunneridae</taxon>
        <taxon>Pentapetalae</taxon>
        <taxon>rosids</taxon>
        <taxon>fabids</taxon>
        <taxon>Fagales</taxon>
        <taxon>Juglandaceae</taxon>
        <taxon>Carya</taxon>
    </lineage>
</organism>
<dbReference type="Proteomes" id="UP000811609">
    <property type="component" value="Chromosome 6"/>
</dbReference>